<protein>
    <submittedName>
        <fullName evidence="2">Mu-like prophage major head subunit gpT</fullName>
    </submittedName>
</protein>
<reference evidence="2 3" key="1">
    <citation type="submission" date="2015-09" db="EMBL/GenBank/DDBJ databases">
        <authorList>
            <consortium name="Pathogen Informatics"/>
        </authorList>
    </citation>
    <scope>NUCLEOTIDE SEQUENCE [LARGE SCALE GENOMIC DNA]</scope>
    <source>
        <strain evidence="2 3">2789STDY5608854</strain>
    </source>
</reference>
<dbReference type="InterPro" id="IPR018774">
    <property type="entry name" value="Phage_Mu_GpT"/>
</dbReference>
<feature type="domain" description="Bacteriophage Mu GpT" evidence="1">
    <location>
        <begin position="233"/>
        <end position="298"/>
    </location>
</feature>
<evidence type="ECO:0000313" key="3">
    <source>
        <dbReference type="Proteomes" id="UP000095746"/>
    </source>
</evidence>
<gene>
    <name evidence="2" type="ORF">ERS852411_00759</name>
</gene>
<accession>A0A174BAS5</accession>
<proteinExistence type="predicted"/>
<sequence>MIINSGTIREAFQSFNTVFNKAFHEMEAQYPRVAMEVPSETRDENYAWLGAVPSMREWIGDREIKNLAAYGYTIRNKDFEATVTVPRNDLEDDCIGVYKPVFQDLAYSARKHPDKLVFGLFPRSFTEKCFDGKPFISDDHTPAFAGHKAKAQSNKGTYKLVPESYGAARTQMMCLVNDQGEVMNIVPDLLVVAPQKEAIARTILMANEIHQEVNIYKGTAELLVVPELAANPEQWFLLCTKRPVKPFIFQLRRRPQLVAKDSPSDDNVFFSKEFIYGVDARYNAGYGLWQLAFGSTGEADMPTGE</sequence>
<feature type="domain" description="Bacteriophage Mu GpT" evidence="1">
    <location>
        <begin position="10"/>
        <end position="155"/>
    </location>
</feature>
<dbReference type="Proteomes" id="UP000095746">
    <property type="component" value="Unassembled WGS sequence"/>
</dbReference>
<dbReference type="RefSeq" id="WP_021630953.1">
    <property type="nucleotide sequence ID" value="NZ_JADMOW010000014.1"/>
</dbReference>
<evidence type="ECO:0000259" key="1">
    <source>
        <dbReference type="Pfam" id="PF10124"/>
    </source>
</evidence>
<dbReference type="Pfam" id="PF10124">
    <property type="entry name" value="Mu-like_gpT"/>
    <property type="match status" value="3"/>
</dbReference>
<feature type="domain" description="Bacteriophage Mu GpT" evidence="1">
    <location>
        <begin position="159"/>
        <end position="227"/>
    </location>
</feature>
<dbReference type="AlphaFoldDB" id="A0A174BAS5"/>
<evidence type="ECO:0000313" key="2">
    <source>
        <dbReference type="EMBL" id="CUN96820.1"/>
    </source>
</evidence>
<dbReference type="EMBL" id="CYZT01000030">
    <property type="protein sequence ID" value="CUN96820.1"/>
    <property type="molecule type" value="Genomic_DNA"/>
</dbReference>
<organism evidence="2 3">
    <name type="scientific">Flavonifractor plautii</name>
    <name type="common">Fusobacterium plautii</name>
    <dbReference type="NCBI Taxonomy" id="292800"/>
    <lineage>
        <taxon>Bacteria</taxon>
        <taxon>Bacillati</taxon>
        <taxon>Bacillota</taxon>
        <taxon>Clostridia</taxon>
        <taxon>Eubacteriales</taxon>
        <taxon>Oscillospiraceae</taxon>
        <taxon>Flavonifractor</taxon>
    </lineage>
</organism>
<name>A0A174BAS5_FLAPL</name>